<evidence type="ECO:0000256" key="1">
    <source>
        <dbReference type="SAM" id="MobiDB-lite"/>
    </source>
</evidence>
<dbReference type="GO" id="GO:0004803">
    <property type="term" value="F:transposase activity"/>
    <property type="evidence" value="ECO:0007669"/>
    <property type="project" value="InterPro"/>
</dbReference>
<dbReference type="InterPro" id="IPR047658">
    <property type="entry name" value="IS4-like_transpos"/>
</dbReference>
<evidence type="ECO:0000259" key="3">
    <source>
        <dbReference type="Pfam" id="PF01609"/>
    </source>
</evidence>
<dbReference type="Proteomes" id="UP000503464">
    <property type="component" value="Chromosome"/>
</dbReference>
<gene>
    <name evidence="4" type="ORF">G9399_03015</name>
</gene>
<sequence>MLLQTVCQKFFSSSLRGIHSFRINVLISMAIALCNGADLTLTSLGRYLPGKAHVKNKIKRVDRALGNTALHHELPLIQQMLTRSITSLMPFCIIAVDWSGWHDKNWHLLRASLICNGRSLPLMSEVVPARLAQNSQVQCAFLDRLHAAIPEGKPVTIITDAGFRTDWFRHIGQLGWCFTGRVRGLVCFQLEGSNRWMKISDLQAESSPIKVGYGVLARKPRVPCYGSFYLQKRPSAGRNGKGRQSKTEKEHRSSAQEPWLLFSNVEGLEPHQIMILYSRRMQIEQNFRDEKSPRFGYGLRLSRSQGWGRLEVLSVVAAMASLVMWLTGYMAEKKQLHRHYQANSEKGRRILSYLRLAGEVLRDRPGIVKRMNIVNMLKTLGNEYSNMVMGC</sequence>
<feature type="domain" description="Transposase IS4-like" evidence="3">
    <location>
        <begin position="93"/>
        <end position="304"/>
    </location>
</feature>
<feature type="compositionally biased region" description="Basic and acidic residues" evidence="1">
    <location>
        <begin position="245"/>
        <end position="254"/>
    </location>
</feature>
<protein>
    <submittedName>
        <fullName evidence="4">IS4 family transposase</fullName>
    </submittedName>
</protein>
<keyword evidence="2" id="KW-0472">Membrane</keyword>
<feature type="transmembrane region" description="Helical" evidence="2">
    <location>
        <begin position="312"/>
        <end position="331"/>
    </location>
</feature>
<organism evidence="4 5">
    <name type="scientific">Serratia fonticola</name>
    <dbReference type="NCBI Taxonomy" id="47917"/>
    <lineage>
        <taxon>Bacteria</taxon>
        <taxon>Pseudomonadati</taxon>
        <taxon>Pseudomonadota</taxon>
        <taxon>Gammaproteobacteria</taxon>
        <taxon>Enterobacterales</taxon>
        <taxon>Yersiniaceae</taxon>
        <taxon>Serratia</taxon>
    </lineage>
</organism>
<evidence type="ECO:0000313" key="5">
    <source>
        <dbReference type="Proteomes" id="UP000503464"/>
    </source>
</evidence>
<proteinExistence type="predicted"/>
<dbReference type="PANTHER" id="PTHR35404">
    <property type="entry name" value="TRANSPOSASE OF TN10"/>
    <property type="match status" value="1"/>
</dbReference>
<keyword evidence="2" id="KW-0812">Transmembrane</keyword>
<dbReference type="InterPro" id="IPR002559">
    <property type="entry name" value="Transposase_11"/>
</dbReference>
<dbReference type="PANTHER" id="PTHR35404:SF8">
    <property type="entry name" value="TRANSPOSASE OF TN10"/>
    <property type="match status" value="1"/>
</dbReference>
<dbReference type="InterPro" id="IPR012337">
    <property type="entry name" value="RNaseH-like_sf"/>
</dbReference>
<name>A0AAE7JSA6_SERFO</name>
<dbReference type="NCBIfam" id="NF033591">
    <property type="entry name" value="transpos_IS4_2"/>
    <property type="match status" value="1"/>
</dbReference>
<reference evidence="5" key="1">
    <citation type="submission" date="2020-03" db="EMBL/GenBank/DDBJ databases">
        <title>Genome sequences of seven Enterobacteriaceae strains isolated from Canadian wastewater treatment facilities.</title>
        <authorList>
            <person name="Huang H."/>
            <person name="Chmara J.T."/>
            <person name="Duceppe M.-O."/>
        </authorList>
    </citation>
    <scope>NUCLEOTIDE SEQUENCE [LARGE SCALE GENOMIC DNA]</scope>
    <source>
        <strain evidence="5">Biosolid 3</strain>
    </source>
</reference>
<dbReference type="Pfam" id="PF01609">
    <property type="entry name" value="DDE_Tnp_1"/>
    <property type="match status" value="1"/>
</dbReference>
<evidence type="ECO:0000256" key="2">
    <source>
        <dbReference type="SAM" id="Phobius"/>
    </source>
</evidence>
<dbReference type="EMBL" id="CP054160">
    <property type="protein sequence ID" value="QKJ57553.1"/>
    <property type="molecule type" value="Genomic_DNA"/>
</dbReference>
<accession>A0AAE7JSA6</accession>
<dbReference type="GO" id="GO:0003677">
    <property type="term" value="F:DNA binding"/>
    <property type="evidence" value="ECO:0007669"/>
    <property type="project" value="InterPro"/>
</dbReference>
<dbReference type="GO" id="GO:0006313">
    <property type="term" value="P:DNA transposition"/>
    <property type="evidence" value="ECO:0007669"/>
    <property type="project" value="InterPro"/>
</dbReference>
<feature type="region of interest" description="Disordered" evidence="1">
    <location>
        <begin position="233"/>
        <end position="255"/>
    </location>
</feature>
<dbReference type="SUPFAM" id="SSF53098">
    <property type="entry name" value="Ribonuclease H-like"/>
    <property type="match status" value="1"/>
</dbReference>
<dbReference type="AlphaFoldDB" id="A0AAE7JSA6"/>
<evidence type="ECO:0000313" key="4">
    <source>
        <dbReference type="EMBL" id="QKJ57553.1"/>
    </source>
</evidence>
<keyword evidence="2" id="KW-1133">Transmembrane helix</keyword>
<dbReference type="RefSeq" id="WP_173408632.1">
    <property type="nucleotide sequence ID" value="NZ_CP054160.3"/>
</dbReference>